<gene>
    <name evidence="6" type="ORF">FCALED_LOCUS14844</name>
</gene>
<keyword evidence="7" id="KW-1185">Reference proteome</keyword>
<dbReference type="PANTHER" id="PTHR43806">
    <property type="entry name" value="PEPTIDASE S8"/>
    <property type="match status" value="1"/>
</dbReference>
<protein>
    <submittedName>
        <fullName evidence="6">11554_t:CDS:1</fullName>
    </submittedName>
</protein>
<feature type="non-terminal residue" evidence="6">
    <location>
        <position position="1"/>
    </location>
</feature>
<dbReference type="InterPro" id="IPR050131">
    <property type="entry name" value="Peptidase_S8_subtilisin-like"/>
</dbReference>
<dbReference type="Gene3D" id="3.40.50.200">
    <property type="entry name" value="Peptidase S8/S53 domain"/>
    <property type="match status" value="2"/>
</dbReference>
<dbReference type="AlphaFoldDB" id="A0A9N9NGB4"/>
<feature type="non-terminal residue" evidence="6">
    <location>
        <position position="459"/>
    </location>
</feature>
<evidence type="ECO:0000259" key="5">
    <source>
        <dbReference type="Pfam" id="PF00082"/>
    </source>
</evidence>
<evidence type="ECO:0000256" key="1">
    <source>
        <dbReference type="ARBA" id="ARBA00011073"/>
    </source>
</evidence>
<evidence type="ECO:0000256" key="3">
    <source>
        <dbReference type="ARBA" id="ARBA00022801"/>
    </source>
</evidence>
<sequence length="459" mass="52547">QSSHKIRENAFYVRFISSLFTSSANHIEIQHANFYKELNKRGIDVKIKNVFKRYTNVISIETDERNVKIITEIEHVESVEPVKLYKRNKFNKKNLKNKAEDFRYETVLIAPDNDINAIHEITGVKKFREILKLLGHTWCQGVTPDIIFGAYKVLPLDCPSDYDVNNKVYNIHRQEFLDMVMKAIIMAVDDGMDIINLSIGSEGDNRGPLSIMINDLAKYKGIIFISTAGNDGILSVFTSLMPSDIQNTISVSSFRTDKVINFKAFDPKNPEFVINYITRSTLVFPFQSANVKLFLMNKCSNDYKEFINTLIIIDFRENLSCIDIMISPLGRFLIFPEIIEEGLPNVSYGYMEYKPYSVVPSVFSSWGLSVELDIKPEISAPGQHIFQLSYRHSRYIEVFGKLQSYEQLKVAFMNNAVPYKDRNNLLAPVVIQGAGFINAFKLLKAISFVYPPKINLNDT</sequence>
<comment type="caution">
    <text evidence="6">The sequence shown here is derived from an EMBL/GenBank/DDBJ whole genome shotgun (WGS) entry which is preliminary data.</text>
</comment>
<dbReference type="InterPro" id="IPR036852">
    <property type="entry name" value="Peptidase_S8/S53_dom_sf"/>
</dbReference>
<dbReference type="SUPFAM" id="SSF52743">
    <property type="entry name" value="Subtilisin-like"/>
    <property type="match status" value="1"/>
</dbReference>
<dbReference type="PANTHER" id="PTHR43806:SF11">
    <property type="entry name" value="CEREVISIN-RELATED"/>
    <property type="match status" value="1"/>
</dbReference>
<feature type="domain" description="Peptidase S8/S53" evidence="5">
    <location>
        <begin position="180"/>
        <end position="389"/>
    </location>
</feature>
<organism evidence="6 7">
    <name type="scientific">Funneliformis caledonium</name>
    <dbReference type="NCBI Taxonomy" id="1117310"/>
    <lineage>
        <taxon>Eukaryota</taxon>
        <taxon>Fungi</taxon>
        <taxon>Fungi incertae sedis</taxon>
        <taxon>Mucoromycota</taxon>
        <taxon>Glomeromycotina</taxon>
        <taxon>Glomeromycetes</taxon>
        <taxon>Glomerales</taxon>
        <taxon>Glomeraceae</taxon>
        <taxon>Funneliformis</taxon>
    </lineage>
</organism>
<evidence type="ECO:0000313" key="6">
    <source>
        <dbReference type="EMBL" id="CAG8728841.1"/>
    </source>
</evidence>
<keyword evidence="4" id="KW-0720">Serine protease</keyword>
<proteinExistence type="inferred from homology"/>
<dbReference type="OrthoDB" id="206201at2759"/>
<comment type="similarity">
    <text evidence="1">Belongs to the peptidase S8 family.</text>
</comment>
<reference evidence="6" key="1">
    <citation type="submission" date="2021-06" db="EMBL/GenBank/DDBJ databases">
        <authorList>
            <person name="Kallberg Y."/>
            <person name="Tangrot J."/>
            <person name="Rosling A."/>
        </authorList>
    </citation>
    <scope>NUCLEOTIDE SEQUENCE</scope>
    <source>
        <strain evidence="6">UK204</strain>
    </source>
</reference>
<dbReference type="GO" id="GO:0006508">
    <property type="term" value="P:proteolysis"/>
    <property type="evidence" value="ECO:0007669"/>
    <property type="project" value="UniProtKB-KW"/>
</dbReference>
<dbReference type="Proteomes" id="UP000789570">
    <property type="component" value="Unassembled WGS sequence"/>
</dbReference>
<dbReference type="EMBL" id="CAJVPQ010011783">
    <property type="protein sequence ID" value="CAG8728841.1"/>
    <property type="molecule type" value="Genomic_DNA"/>
</dbReference>
<name>A0A9N9NGB4_9GLOM</name>
<dbReference type="GO" id="GO:0004252">
    <property type="term" value="F:serine-type endopeptidase activity"/>
    <property type="evidence" value="ECO:0007669"/>
    <property type="project" value="InterPro"/>
</dbReference>
<evidence type="ECO:0000256" key="4">
    <source>
        <dbReference type="ARBA" id="ARBA00022825"/>
    </source>
</evidence>
<dbReference type="Pfam" id="PF00082">
    <property type="entry name" value="Peptidase_S8"/>
    <property type="match status" value="1"/>
</dbReference>
<keyword evidence="3" id="KW-0378">Hydrolase</keyword>
<dbReference type="InterPro" id="IPR000209">
    <property type="entry name" value="Peptidase_S8/S53_dom"/>
</dbReference>
<evidence type="ECO:0000313" key="7">
    <source>
        <dbReference type="Proteomes" id="UP000789570"/>
    </source>
</evidence>
<accession>A0A9N9NGB4</accession>
<evidence type="ECO:0000256" key="2">
    <source>
        <dbReference type="ARBA" id="ARBA00022670"/>
    </source>
</evidence>
<keyword evidence="2" id="KW-0645">Protease</keyword>